<dbReference type="Proteomes" id="UP001179952">
    <property type="component" value="Unassembled WGS sequence"/>
</dbReference>
<dbReference type="SMART" id="SM00710">
    <property type="entry name" value="PbH1"/>
    <property type="match status" value="5"/>
</dbReference>
<evidence type="ECO:0000313" key="6">
    <source>
        <dbReference type="EMBL" id="KAK1278633.1"/>
    </source>
</evidence>
<name>A0AAV9BRH0_ACOGR</name>
<dbReference type="InterPro" id="IPR006626">
    <property type="entry name" value="PbH1"/>
</dbReference>
<reference evidence="6" key="1">
    <citation type="journal article" date="2023" name="Nat. Commun.">
        <title>Diploid and tetraploid genomes of Acorus and the evolution of monocots.</title>
        <authorList>
            <person name="Ma L."/>
            <person name="Liu K.W."/>
            <person name="Li Z."/>
            <person name="Hsiao Y.Y."/>
            <person name="Qi Y."/>
            <person name="Fu T."/>
            <person name="Tang G.D."/>
            <person name="Zhang D."/>
            <person name="Sun W.H."/>
            <person name="Liu D.K."/>
            <person name="Li Y."/>
            <person name="Chen G.Z."/>
            <person name="Liu X.D."/>
            <person name="Liao X.Y."/>
            <person name="Jiang Y.T."/>
            <person name="Yu X."/>
            <person name="Hao Y."/>
            <person name="Huang J."/>
            <person name="Zhao X.W."/>
            <person name="Ke S."/>
            <person name="Chen Y.Y."/>
            <person name="Wu W.L."/>
            <person name="Hsu J.L."/>
            <person name="Lin Y.F."/>
            <person name="Huang M.D."/>
            <person name="Li C.Y."/>
            <person name="Huang L."/>
            <person name="Wang Z.W."/>
            <person name="Zhao X."/>
            <person name="Zhong W.Y."/>
            <person name="Peng D.H."/>
            <person name="Ahmad S."/>
            <person name="Lan S."/>
            <person name="Zhang J.S."/>
            <person name="Tsai W.C."/>
            <person name="Van de Peer Y."/>
            <person name="Liu Z.J."/>
        </authorList>
    </citation>
    <scope>NUCLEOTIDE SEQUENCE</scope>
    <source>
        <strain evidence="6">SCP</strain>
    </source>
</reference>
<comment type="caution">
    <text evidence="6">The sequence shown here is derived from an EMBL/GenBank/DDBJ whole genome shotgun (WGS) entry which is preliminary data.</text>
</comment>
<evidence type="ECO:0000256" key="3">
    <source>
        <dbReference type="ARBA" id="ARBA00023295"/>
    </source>
</evidence>
<keyword evidence="3 4" id="KW-0326">Glycosidase</keyword>
<evidence type="ECO:0000256" key="2">
    <source>
        <dbReference type="ARBA" id="ARBA00022801"/>
    </source>
</evidence>
<feature type="transmembrane region" description="Helical" evidence="5">
    <location>
        <begin position="6"/>
        <end position="29"/>
    </location>
</feature>
<dbReference type="Gene3D" id="2.160.20.10">
    <property type="entry name" value="Single-stranded right-handed beta-helix, Pectin lyase-like"/>
    <property type="match status" value="1"/>
</dbReference>
<keyword evidence="5" id="KW-1133">Transmembrane helix</keyword>
<dbReference type="SUPFAM" id="SSF51126">
    <property type="entry name" value="Pectin lyase-like"/>
    <property type="match status" value="1"/>
</dbReference>
<dbReference type="AlphaFoldDB" id="A0AAV9BRH0"/>
<reference evidence="6" key="2">
    <citation type="submission" date="2023-06" db="EMBL/GenBank/DDBJ databases">
        <authorList>
            <person name="Ma L."/>
            <person name="Liu K.-W."/>
            <person name="Li Z."/>
            <person name="Hsiao Y.-Y."/>
            <person name="Qi Y."/>
            <person name="Fu T."/>
            <person name="Tang G."/>
            <person name="Zhang D."/>
            <person name="Sun W.-H."/>
            <person name="Liu D.-K."/>
            <person name="Li Y."/>
            <person name="Chen G.-Z."/>
            <person name="Liu X.-D."/>
            <person name="Liao X.-Y."/>
            <person name="Jiang Y.-T."/>
            <person name="Yu X."/>
            <person name="Hao Y."/>
            <person name="Huang J."/>
            <person name="Zhao X.-W."/>
            <person name="Ke S."/>
            <person name="Chen Y.-Y."/>
            <person name="Wu W.-L."/>
            <person name="Hsu J.-L."/>
            <person name="Lin Y.-F."/>
            <person name="Huang M.-D."/>
            <person name="Li C.-Y."/>
            <person name="Huang L."/>
            <person name="Wang Z.-W."/>
            <person name="Zhao X."/>
            <person name="Zhong W.-Y."/>
            <person name="Peng D.-H."/>
            <person name="Ahmad S."/>
            <person name="Lan S."/>
            <person name="Zhang J.-S."/>
            <person name="Tsai W.-C."/>
            <person name="Van De Peer Y."/>
            <person name="Liu Z.-J."/>
        </authorList>
    </citation>
    <scope>NUCLEOTIDE SEQUENCE</scope>
    <source>
        <strain evidence="6">SCP</strain>
        <tissue evidence="6">Leaves</tissue>
    </source>
</reference>
<gene>
    <name evidence="6" type="ORF">QJS04_geneDACA007170</name>
</gene>
<evidence type="ECO:0000256" key="4">
    <source>
        <dbReference type="RuleBase" id="RU361169"/>
    </source>
</evidence>
<dbReference type="GO" id="GO:0005975">
    <property type="term" value="P:carbohydrate metabolic process"/>
    <property type="evidence" value="ECO:0007669"/>
    <property type="project" value="InterPro"/>
</dbReference>
<organism evidence="6 7">
    <name type="scientific">Acorus gramineus</name>
    <name type="common">Dwarf sweet flag</name>
    <dbReference type="NCBI Taxonomy" id="55184"/>
    <lineage>
        <taxon>Eukaryota</taxon>
        <taxon>Viridiplantae</taxon>
        <taxon>Streptophyta</taxon>
        <taxon>Embryophyta</taxon>
        <taxon>Tracheophyta</taxon>
        <taxon>Spermatophyta</taxon>
        <taxon>Magnoliopsida</taxon>
        <taxon>Liliopsida</taxon>
        <taxon>Acoraceae</taxon>
        <taxon>Acorus</taxon>
    </lineage>
</organism>
<evidence type="ECO:0000256" key="5">
    <source>
        <dbReference type="SAM" id="Phobius"/>
    </source>
</evidence>
<dbReference type="PANTHER" id="PTHR31339:SF5">
    <property type="entry name" value="HYDROLASE FAMILY 28 PROTEIN, PUTATIVE, EXPRESSED-RELATED"/>
    <property type="match status" value="1"/>
</dbReference>
<keyword evidence="5" id="KW-0472">Membrane</keyword>
<accession>A0AAV9BRH0</accession>
<evidence type="ECO:0000313" key="7">
    <source>
        <dbReference type="Proteomes" id="UP001179952"/>
    </source>
</evidence>
<keyword evidence="2 4" id="KW-0378">Hydrolase</keyword>
<protein>
    <submittedName>
        <fullName evidence="6">Polygalacturonase</fullName>
    </submittedName>
</protein>
<sequence>MERLFFLWIELTICIAFQVVLLLALSVIFNVTKGGGREGCCNYKRGLNPRPHSVSILEFGAVGDGKILNTLAFQNAIFYLKSFADKGGAQLYVPRGRWLTGSFNLTSHLTLFLDRDAIILGSQESSQWPVIEPLPSYGRGIDLFDGRHRSLINGYNLTDVVITGEYGTIDGQGAIWWDWLKSHSLNASRPHLVELTSSTDVVISNLTLLNSPGWSIHPVYSSDVQIQNITIRAPPDSPFTNGVVPDSCSEVCIEDCNISVGWDAIALKSGWDEYGIAYGQPTSSVHINGVSLQTHLGSALSLGSAMSGGISDIHAEHIHIHDSTTAIAIKTTSGRGGYIKNIIISDIRMENVHTAFYFTGQYGGHPDDHFDPNAFPVIEQITLKDVVGTNITFAGNLSGISESPFTSICLSDISLSVVSKPSDSWFCSNVLGSSKSVSPDPCPDLQNWDSSSSSCFSPFQTFGDSEAL</sequence>
<keyword evidence="5" id="KW-0812">Transmembrane</keyword>
<keyword evidence="7" id="KW-1185">Reference proteome</keyword>
<dbReference type="InterPro" id="IPR051801">
    <property type="entry name" value="GH28_Enzymes"/>
</dbReference>
<dbReference type="InterPro" id="IPR011050">
    <property type="entry name" value="Pectin_lyase_fold/virulence"/>
</dbReference>
<dbReference type="EMBL" id="JAUJYN010000002">
    <property type="protein sequence ID" value="KAK1278633.1"/>
    <property type="molecule type" value="Genomic_DNA"/>
</dbReference>
<proteinExistence type="inferred from homology"/>
<dbReference type="InterPro" id="IPR000743">
    <property type="entry name" value="Glyco_hydro_28"/>
</dbReference>
<comment type="similarity">
    <text evidence="1 4">Belongs to the glycosyl hydrolase 28 family.</text>
</comment>
<dbReference type="GO" id="GO:0004650">
    <property type="term" value="F:polygalacturonase activity"/>
    <property type="evidence" value="ECO:0007669"/>
    <property type="project" value="InterPro"/>
</dbReference>
<dbReference type="PANTHER" id="PTHR31339">
    <property type="entry name" value="PECTIN LYASE-RELATED"/>
    <property type="match status" value="1"/>
</dbReference>
<dbReference type="InterPro" id="IPR012334">
    <property type="entry name" value="Pectin_lyas_fold"/>
</dbReference>
<dbReference type="Pfam" id="PF00295">
    <property type="entry name" value="Glyco_hydro_28"/>
    <property type="match status" value="1"/>
</dbReference>
<evidence type="ECO:0000256" key="1">
    <source>
        <dbReference type="ARBA" id="ARBA00008834"/>
    </source>
</evidence>